<feature type="transmembrane region" description="Helical" evidence="6">
    <location>
        <begin position="145"/>
        <end position="166"/>
    </location>
</feature>
<dbReference type="Pfam" id="PF01694">
    <property type="entry name" value="Rhomboid"/>
    <property type="match status" value="1"/>
</dbReference>
<feature type="transmembrane region" description="Helical" evidence="6">
    <location>
        <begin position="172"/>
        <end position="192"/>
    </location>
</feature>
<feature type="transmembrane region" description="Helical" evidence="6">
    <location>
        <begin position="113"/>
        <end position="133"/>
    </location>
</feature>
<feature type="transmembrane region" description="Helical" evidence="6">
    <location>
        <begin position="204"/>
        <end position="225"/>
    </location>
</feature>
<name>A0A183G2T8_HELPZ</name>
<dbReference type="InterPro" id="IPR035952">
    <property type="entry name" value="Rhomboid-like_sf"/>
</dbReference>
<comment type="similarity">
    <text evidence="2">Belongs to the peptidase S54 family.</text>
</comment>
<evidence type="ECO:0000259" key="7">
    <source>
        <dbReference type="Pfam" id="PF01694"/>
    </source>
</evidence>
<feature type="transmembrane region" description="Helical" evidence="6">
    <location>
        <begin position="89"/>
        <end position="107"/>
    </location>
</feature>
<dbReference type="InterPro" id="IPR051739">
    <property type="entry name" value="Rhomboid_IM_Serine_Proteases"/>
</dbReference>
<dbReference type="Proteomes" id="UP000050761">
    <property type="component" value="Unassembled WGS sequence"/>
</dbReference>
<dbReference type="InterPro" id="IPR022764">
    <property type="entry name" value="Peptidase_S54_rhomboid_dom"/>
</dbReference>
<dbReference type="GO" id="GO:0004252">
    <property type="term" value="F:serine-type endopeptidase activity"/>
    <property type="evidence" value="ECO:0007669"/>
    <property type="project" value="InterPro"/>
</dbReference>
<keyword evidence="4 6" id="KW-1133">Transmembrane helix</keyword>
<keyword evidence="3 6" id="KW-0812">Transmembrane</keyword>
<evidence type="ECO:0000256" key="6">
    <source>
        <dbReference type="SAM" id="Phobius"/>
    </source>
</evidence>
<dbReference type="PANTHER" id="PTHR45840:SF9">
    <property type="entry name" value="INACTIVE RHOMBOID-RELATED PROTEIN 2"/>
    <property type="match status" value="1"/>
</dbReference>
<dbReference type="WBParaSite" id="HPBE_0001565401-mRNA-1">
    <property type="protein sequence ID" value="HPBE_0001565401-mRNA-1"/>
    <property type="gene ID" value="HPBE_0001565401"/>
</dbReference>
<dbReference type="PANTHER" id="PTHR45840">
    <property type="entry name" value="RHOMBOID-RELATED PROTEIN"/>
    <property type="match status" value="1"/>
</dbReference>
<evidence type="ECO:0000256" key="2">
    <source>
        <dbReference type="ARBA" id="ARBA00009045"/>
    </source>
</evidence>
<protein>
    <submittedName>
        <fullName evidence="9">Rhomboid domain-containing protein</fullName>
    </submittedName>
</protein>
<keyword evidence="5 6" id="KW-0472">Membrane</keyword>
<organism evidence="8 9">
    <name type="scientific">Heligmosomoides polygyrus</name>
    <name type="common">Parasitic roundworm</name>
    <dbReference type="NCBI Taxonomy" id="6339"/>
    <lineage>
        <taxon>Eukaryota</taxon>
        <taxon>Metazoa</taxon>
        <taxon>Ecdysozoa</taxon>
        <taxon>Nematoda</taxon>
        <taxon>Chromadorea</taxon>
        <taxon>Rhabditida</taxon>
        <taxon>Rhabditina</taxon>
        <taxon>Rhabditomorpha</taxon>
        <taxon>Strongyloidea</taxon>
        <taxon>Heligmosomidae</taxon>
        <taxon>Heligmosomoides</taxon>
    </lineage>
</organism>
<keyword evidence="8" id="KW-1185">Reference proteome</keyword>
<evidence type="ECO:0000256" key="4">
    <source>
        <dbReference type="ARBA" id="ARBA00022989"/>
    </source>
</evidence>
<proteinExistence type="inferred from homology"/>
<comment type="subcellular location">
    <subcellularLocation>
        <location evidence="1">Membrane</location>
        <topology evidence="1">Multi-pass membrane protein</topology>
    </subcellularLocation>
</comment>
<evidence type="ECO:0000256" key="5">
    <source>
        <dbReference type="ARBA" id="ARBA00023136"/>
    </source>
</evidence>
<dbReference type="GO" id="GO:0016020">
    <property type="term" value="C:membrane"/>
    <property type="evidence" value="ECO:0007669"/>
    <property type="project" value="UniProtKB-SubCell"/>
</dbReference>
<evidence type="ECO:0000313" key="8">
    <source>
        <dbReference type="Proteomes" id="UP000050761"/>
    </source>
</evidence>
<feature type="domain" description="Peptidase S54 rhomboid" evidence="7">
    <location>
        <begin position="49"/>
        <end position="193"/>
    </location>
</feature>
<evidence type="ECO:0000313" key="9">
    <source>
        <dbReference type="WBParaSite" id="HPBE_0001565401-mRNA-1"/>
    </source>
</evidence>
<sequence length="231" mass="26068">LPYVAPRFEYEKFQVAIYAYYTAESGEGVSITGPVPSKSPLILNPYRKAEVWRYITYMFIHIGVYHITYNVLTQLLLGIPLELVHQWRVIAVYLAGVLSGSLLVSAVDPHVYLAGASGGVYALLAAHLAELIMNWSEMEFNWVRAIVLVILIGSDTGVSVYQRYFVDRVDRISYVSHIGGFVAGVLLGVVVLRNFRRHKWENRVWWTALVTYVFFVAVCVVLIIAPDLVRA</sequence>
<accession>A0A183G2T8</accession>
<evidence type="ECO:0000256" key="3">
    <source>
        <dbReference type="ARBA" id="ARBA00022692"/>
    </source>
</evidence>
<evidence type="ECO:0000256" key="1">
    <source>
        <dbReference type="ARBA" id="ARBA00004141"/>
    </source>
</evidence>
<feature type="transmembrane region" description="Helical" evidence="6">
    <location>
        <begin position="54"/>
        <end position="77"/>
    </location>
</feature>
<dbReference type="Gene3D" id="1.20.1540.10">
    <property type="entry name" value="Rhomboid-like"/>
    <property type="match status" value="1"/>
</dbReference>
<reference evidence="9" key="1">
    <citation type="submission" date="2019-09" db="UniProtKB">
        <authorList>
            <consortium name="WormBaseParasite"/>
        </authorList>
    </citation>
    <scope>IDENTIFICATION</scope>
</reference>
<dbReference type="SUPFAM" id="SSF144091">
    <property type="entry name" value="Rhomboid-like"/>
    <property type="match status" value="1"/>
</dbReference>
<dbReference type="AlphaFoldDB" id="A0A183G2T8"/>